<dbReference type="Pfam" id="PF05239">
    <property type="entry name" value="PRC"/>
    <property type="match status" value="1"/>
</dbReference>
<keyword evidence="3" id="KW-1185">Reference proteome</keyword>
<protein>
    <recommendedName>
        <fullName evidence="1">PRC-barrel domain-containing protein</fullName>
    </recommendedName>
</protein>
<reference evidence="2 3" key="1">
    <citation type="submission" date="2023-07" db="EMBL/GenBank/DDBJ databases">
        <title>Sequencing the genomes of 1000 actinobacteria strains.</title>
        <authorList>
            <person name="Klenk H.-P."/>
        </authorList>
    </citation>
    <scope>NUCLEOTIDE SEQUENCE [LARGE SCALE GENOMIC DNA]</scope>
    <source>
        <strain evidence="2 3">DSM 20167</strain>
    </source>
</reference>
<dbReference type="Proteomes" id="UP001183817">
    <property type="component" value="Unassembled WGS sequence"/>
</dbReference>
<feature type="domain" description="PRC-barrel" evidence="1">
    <location>
        <begin position="16"/>
        <end position="77"/>
    </location>
</feature>
<gene>
    <name evidence="2" type="ORF">J2S64_004006</name>
</gene>
<dbReference type="EMBL" id="JAVDYI010000001">
    <property type="protein sequence ID" value="MDR7360315.1"/>
    <property type="molecule type" value="Genomic_DNA"/>
</dbReference>
<sequence length="111" mass="11937">MLGHGYLNALKNAKSTVYGPAREKIGTLGNIFMDVRTGDADFVTVRLGLFGAEELLVSLRGAVITDGHLQVRFSKDVIRHAPKVDPASVLDDAEKSLLDGYYSVMDPDTGG</sequence>
<comment type="caution">
    <text evidence="2">The sequence shown here is derived from an EMBL/GenBank/DDBJ whole genome shotgun (WGS) entry which is preliminary data.</text>
</comment>
<evidence type="ECO:0000313" key="2">
    <source>
        <dbReference type="EMBL" id="MDR7360315.1"/>
    </source>
</evidence>
<dbReference type="SUPFAM" id="SSF50346">
    <property type="entry name" value="PRC-barrel domain"/>
    <property type="match status" value="1"/>
</dbReference>
<dbReference type="InterPro" id="IPR027275">
    <property type="entry name" value="PRC-brl_dom"/>
</dbReference>
<evidence type="ECO:0000313" key="3">
    <source>
        <dbReference type="Proteomes" id="UP001183817"/>
    </source>
</evidence>
<proteinExistence type="predicted"/>
<organism evidence="2 3">
    <name type="scientific">Paeniglutamicibacter sulfureus</name>
    <dbReference type="NCBI Taxonomy" id="43666"/>
    <lineage>
        <taxon>Bacteria</taxon>
        <taxon>Bacillati</taxon>
        <taxon>Actinomycetota</taxon>
        <taxon>Actinomycetes</taxon>
        <taxon>Micrococcales</taxon>
        <taxon>Micrococcaceae</taxon>
        <taxon>Paeniglutamicibacter</taxon>
    </lineage>
</organism>
<evidence type="ECO:0000259" key="1">
    <source>
        <dbReference type="Pfam" id="PF05239"/>
    </source>
</evidence>
<accession>A0ABU2BNV6</accession>
<dbReference type="RefSeq" id="WP_302265816.1">
    <property type="nucleotide sequence ID" value="NZ_BAAAWO010000001.1"/>
</dbReference>
<name>A0ABU2BNV6_9MICC</name>
<dbReference type="InterPro" id="IPR011033">
    <property type="entry name" value="PRC_barrel-like_sf"/>
</dbReference>